<feature type="transmembrane region" description="Helical" evidence="1">
    <location>
        <begin position="127"/>
        <end position="146"/>
    </location>
</feature>
<evidence type="ECO:0000259" key="2">
    <source>
        <dbReference type="Pfam" id="PF24677"/>
    </source>
</evidence>
<dbReference type="AlphaFoldDB" id="A0A7X9FR38"/>
<name>A0A7X9FR38_9DELT</name>
<feature type="domain" description="DUF7657" evidence="2">
    <location>
        <begin position="2"/>
        <end position="113"/>
    </location>
</feature>
<proteinExistence type="predicted"/>
<accession>A0A7X9FR38</accession>
<sequence>AKGGDYPFWRLFSNNFFLYLGESAKSVGGNECETSSFIFLFPYIIASLFWNLGARPQKLDPIYSRLILYLFFAVYYMVVGIPEWFSRSSFLYVMPGYRSKPGIGLAGTVLLAKFFGDVNISSSKTKMIALTALSIIGASFVLREIQASYPSIPLWNSVLGIIFAGICGIAFSRTDFARWFLIPLCILHFSTTAFFNPLVIGGSDYIRNNKLSKLIIEVDNNSNK</sequence>
<keyword evidence="1" id="KW-1133">Transmembrane helix</keyword>
<feature type="transmembrane region" description="Helical" evidence="1">
    <location>
        <begin position="36"/>
        <end position="54"/>
    </location>
</feature>
<dbReference type="EMBL" id="JAAZON010000276">
    <property type="protein sequence ID" value="NMC62783.1"/>
    <property type="molecule type" value="Genomic_DNA"/>
</dbReference>
<dbReference type="InterPro" id="IPR056074">
    <property type="entry name" value="DUF7657"/>
</dbReference>
<dbReference type="Proteomes" id="UP000524246">
    <property type="component" value="Unassembled WGS sequence"/>
</dbReference>
<protein>
    <recommendedName>
        <fullName evidence="2">DUF7657 domain-containing protein</fullName>
    </recommendedName>
</protein>
<keyword evidence="1" id="KW-0472">Membrane</keyword>
<feature type="transmembrane region" description="Helical" evidence="1">
    <location>
        <begin position="179"/>
        <end position="200"/>
    </location>
</feature>
<evidence type="ECO:0000256" key="1">
    <source>
        <dbReference type="SAM" id="Phobius"/>
    </source>
</evidence>
<evidence type="ECO:0000313" key="4">
    <source>
        <dbReference type="Proteomes" id="UP000524246"/>
    </source>
</evidence>
<feature type="transmembrane region" description="Helical" evidence="1">
    <location>
        <begin position="152"/>
        <end position="172"/>
    </location>
</feature>
<reference evidence="3 4" key="1">
    <citation type="journal article" date="2020" name="Biotechnol. Biofuels">
        <title>New insights from the biogas microbiome by comprehensive genome-resolved metagenomics of nearly 1600 species originating from multiple anaerobic digesters.</title>
        <authorList>
            <person name="Campanaro S."/>
            <person name="Treu L."/>
            <person name="Rodriguez-R L.M."/>
            <person name="Kovalovszki A."/>
            <person name="Ziels R.M."/>
            <person name="Maus I."/>
            <person name="Zhu X."/>
            <person name="Kougias P.G."/>
            <person name="Basile A."/>
            <person name="Luo G."/>
            <person name="Schluter A."/>
            <person name="Konstantinidis K.T."/>
            <person name="Angelidaki I."/>
        </authorList>
    </citation>
    <scope>NUCLEOTIDE SEQUENCE [LARGE SCALE GENOMIC DNA]</scope>
    <source>
        <strain evidence="3">AS27yjCOA_65</strain>
    </source>
</reference>
<gene>
    <name evidence="3" type="ORF">GYA55_06395</name>
</gene>
<keyword evidence="1" id="KW-0812">Transmembrane</keyword>
<dbReference type="Pfam" id="PF24677">
    <property type="entry name" value="DUF7657"/>
    <property type="match status" value="1"/>
</dbReference>
<feature type="transmembrane region" description="Helical" evidence="1">
    <location>
        <begin position="66"/>
        <end position="85"/>
    </location>
</feature>
<organism evidence="3 4">
    <name type="scientific">SAR324 cluster bacterium</name>
    <dbReference type="NCBI Taxonomy" id="2024889"/>
    <lineage>
        <taxon>Bacteria</taxon>
        <taxon>Deltaproteobacteria</taxon>
        <taxon>SAR324 cluster</taxon>
    </lineage>
</organism>
<evidence type="ECO:0000313" key="3">
    <source>
        <dbReference type="EMBL" id="NMC62783.1"/>
    </source>
</evidence>
<comment type="caution">
    <text evidence="3">The sequence shown here is derived from an EMBL/GenBank/DDBJ whole genome shotgun (WGS) entry which is preliminary data.</text>
</comment>
<feature type="non-terminal residue" evidence="3">
    <location>
        <position position="1"/>
    </location>
</feature>